<dbReference type="Pfam" id="PF07731">
    <property type="entry name" value="Cu-oxidase_2"/>
    <property type="match status" value="1"/>
</dbReference>
<protein>
    <submittedName>
        <fullName evidence="5">Multicopper oxidase</fullName>
    </submittedName>
</protein>
<proteinExistence type="predicted"/>
<keyword evidence="6" id="KW-1185">Reference proteome</keyword>
<dbReference type="InterPro" id="IPR008972">
    <property type="entry name" value="Cupredoxin"/>
</dbReference>
<dbReference type="Gene3D" id="2.60.40.420">
    <property type="entry name" value="Cupredoxins - blue copper proteins"/>
    <property type="match status" value="3"/>
</dbReference>
<evidence type="ECO:0000256" key="1">
    <source>
        <dbReference type="ARBA" id="ARBA00022723"/>
    </source>
</evidence>
<dbReference type="InterPro" id="IPR002355">
    <property type="entry name" value="Cu_oxidase_Cu_BS"/>
</dbReference>
<feature type="domain" description="Plastocyanin-like" evidence="3">
    <location>
        <begin position="617"/>
        <end position="742"/>
    </location>
</feature>
<dbReference type="InterPro" id="IPR033138">
    <property type="entry name" value="Cu_oxidase_CS"/>
</dbReference>
<reference evidence="5 6" key="1">
    <citation type="submission" date="2016-10" db="EMBL/GenBank/DDBJ databases">
        <authorList>
            <person name="de Groot N.N."/>
        </authorList>
    </citation>
    <scope>NUCLEOTIDE SEQUENCE [LARGE SCALE GENOMIC DNA]</scope>
    <source>
        <strain evidence="5 6">NE2</strain>
    </source>
</reference>
<dbReference type="GO" id="GO:0016491">
    <property type="term" value="F:oxidoreductase activity"/>
    <property type="evidence" value="ECO:0007669"/>
    <property type="project" value="UniProtKB-KW"/>
</dbReference>
<sequence>MRITFDNHLPLGALDIVSTGQSGGWGEIIITAESRSVKFTDAVSAPAEPNAWCYIRSGSPQGRAVTLENYLGPVINVTRGRPLKVVWINKLGSMPAEKLGDARSLSVPPIHPLPMDLFNDIDQFKSMNYPVGVVTHLHGGKVLPSSDGWPLSPASFDSNPFQMPAHRTYFYPNDQRAAMLWFHDHGMDNTAVQVHAGLAGLYLVRDESDAEIFHLIGDETQELPLVIQDRCLNADGAGIDYSKGVPLETDSTTGKRKFKRPEFLGDTIFVNGRPWPHVHANPKVYRLRILNGSNARSYALTLADPDGRVAGKIWYGDLLTVIGNDGGLFSRSEPLAANDYLLLAPGERLDVLVDLTQFDPMILSSLNLVNLALAGLDPVDPEHEPIFQTDANSVFAPGTAEALEAIGFTQEPDGPHAKLPLANVLQLRIIATAHTHGAADPGMPAMAQDSAPIPLDGATLNKILLSYANDDSFHWDASKPALARTPASTPIAQNRFVLMMNDTSGKADAEPVNPITGGPWRDTQIWELRPSTAPEGDPAAFVVPFDAKLTNPMQEGAPAIGVPYEVSQAFFFEPEDPNQPHAQRKGDPMWSLSTENVNPAGYPPIYKYAHLYRHNPSVGRTIIRPREGSYERWYVANIGNDQANLADGMPDMHPFHMHLVNFVVTRRFKLEKDASGKSIFALIDRRLDFDKITRHDTVRIQSNELVELLVHFPKGYAGRYPYHCHLVEHEDMGMMLHFEVQPVCAS</sequence>
<evidence type="ECO:0000313" key="5">
    <source>
        <dbReference type="EMBL" id="SFK80774.1"/>
    </source>
</evidence>
<organism evidence="5 6">
    <name type="scientific">Methylocapsa palsarum</name>
    <dbReference type="NCBI Taxonomy" id="1612308"/>
    <lineage>
        <taxon>Bacteria</taxon>
        <taxon>Pseudomonadati</taxon>
        <taxon>Pseudomonadota</taxon>
        <taxon>Alphaproteobacteria</taxon>
        <taxon>Hyphomicrobiales</taxon>
        <taxon>Beijerinckiaceae</taxon>
        <taxon>Methylocapsa</taxon>
    </lineage>
</organism>
<dbReference type="PROSITE" id="PS00079">
    <property type="entry name" value="MULTICOPPER_OXIDASE1"/>
    <property type="match status" value="1"/>
</dbReference>
<evidence type="ECO:0000259" key="3">
    <source>
        <dbReference type="Pfam" id="PF07731"/>
    </source>
</evidence>
<evidence type="ECO:0000313" key="6">
    <source>
        <dbReference type="Proteomes" id="UP000198755"/>
    </source>
</evidence>
<dbReference type="PANTHER" id="PTHR48267">
    <property type="entry name" value="CUPREDOXIN SUPERFAMILY PROTEIN"/>
    <property type="match status" value="1"/>
</dbReference>
<dbReference type="InterPro" id="IPR011706">
    <property type="entry name" value="Cu-oxidase_C"/>
</dbReference>
<dbReference type="AlphaFoldDB" id="A0A1I4CHR9"/>
<accession>A0A1I4CHR9</accession>
<dbReference type="Proteomes" id="UP000198755">
    <property type="component" value="Unassembled WGS sequence"/>
</dbReference>
<keyword evidence="2" id="KW-0560">Oxidoreductase</keyword>
<gene>
    <name evidence="5" type="ORF">SAMN05444581_1232</name>
</gene>
<evidence type="ECO:0000256" key="2">
    <source>
        <dbReference type="ARBA" id="ARBA00023002"/>
    </source>
</evidence>
<name>A0A1I4CHR9_9HYPH</name>
<dbReference type="SUPFAM" id="SSF49503">
    <property type="entry name" value="Cupredoxins"/>
    <property type="match status" value="3"/>
</dbReference>
<feature type="domain" description="Plastocyanin-like" evidence="4">
    <location>
        <begin position="132"/>
        <end position="208"/>
    </location>
</feature>
<keyword evidence="1" id="KW-0479">Metal-binding</keyword>
<dbReference type="OrthoDB" id="9757546at2"/>
<dbReference type="GO" id="GO:0005507">
    <property type="term" value="F:copper ion binding"/>
    <property type="evidence" value="ECO:0007669"/>
    <property type="project" value="InterPro"/>
</dbReference>
<dbReference type="STRING" id="1612308.SAMN05444581_1232"/>
<dbReference type="EMBL" id="FOSN01000023">
    <property type="protein sequence ID" value="SFK80774.1"/>
    <property type="molecule type" value="Genomic_DNA"/>
</dbReference>
<dbReference type="PROSITE" id="PS00080">
    <property type="entry name" value="MULTICOPPER_OXIDASE2"/>
    <property type="match status" value="1"/>
</dbReference>
<dbReference type="InterPro" id="IPR011707">
    <property type="entry name" value="Cu-oxidase-like_N"/>
</dbReference>
<evidence type="ECO:0000259" key="4">
    <source>
        <dbReference type="Pfam" id="PF07732"/>
    </source>
</evidence>
<dbReference type="RefSeq" id="WP_091686079.1">
    <property type="nucleotide sequence ID" value="NZ_FOSN01000023.1"/>
</dbReference>
<dbReference type="Pfam" id="PF07732">
    <property type="entry name" value="Cu-oxidase_3"/>
    <property type="match status" value="1"/>
</dbReference>
<dbReference type="InterPro" id="IPR045087">
    <property type="entry name" value="Cu-oxidase_fam"/>
</dbReference>
<dbReference type="PANTHER" id="PTHR48267:SF1">
    <property type="entry name" value="BILIRUBIN OXIDASE"/>
    <property type="match status" value="1"/>
</dbReference>